<keyword evidence="10" id="KW-0539">Nucleus</keyword>
<evidence type="ECO:0000256" key="14">
    <source>
        <dbReference type="SAM" id="SignalP"/>
    </source>
</evidence>
<name>A0AAW0NHB0_9GOBI</name>
<comment type="subcellular location">
    <subcellularLocation>
        <location evidence="3">Cytoplasm</location>
    </subcellularLocation>
    <subcellularLocation>
        <location evidence="2">Membrane</location>
    </subcellularLocation>
    <subcellularLocation>
        <location evidence="1">Nucleus</location>
    </subcellularLocation>
</comment>
<keyword evidence="14" id="KW-0732">Signal</keyword>
<dbReference type="PRINTS" id="PR00205">
    <property type="entry name" value="CADHERIN"/>
</dbReference>
<dbReference type="InterPro" id="IPR008984">
    <property type="entry name" value="SMAD_FHA_dom_sf"/>
</dbReference>
<keyword evidence="5" id="KW-0832">Ubl conjugation</keyword>
<dbReference type="InterPro" id="IPR019817">
    <property type="entry name" value="Interferon_reg_fac_CS"/>
</dbReference>
<dbReference type="GO" id="GO:0045944">
    <property type="term" value="P:positive regulation of transcription by RNA polymerase II"/>
    <property type="evidence" value="ECO:0007669"/>
    <property type="project" value="UniProtKB-ARBA"/>
</dbReference>
<dbReference type="PRINTS" id="PR00267">
    <property type="entry name" value="INTFRNREGFCT"/>
</dbReference>
<feature type="domain" description="Cadherin" evidence="15">
    <location>
        <begin position="128"/>
        <end position="232"/>
    </location>
</feature>
<dbReference type="GO" id="GO:0007156">
    <property type="term" value="P:homophilic cell adhesion via plasma membrane adhesion molecules"/>
    <property type="evidence" value="ECO:0007669"/>
    <property type="project" value="InterPro"/>
</dbReference>
<dbReference type="PANTHER" id="PTHR11949">
    <property type="entry name" value="INTERFERON REGULATORY FACTOR"/>
    <property type="match status" value="1"/>
</dbReference>
<dbReference type="AlphaFoldDB" id="A0AAW0NHB0"/>
<evidence type="ECO:0000256" key="4">
    <source>
        <dbReference type="ARBA" id="ARBA00022490"/>
    </source>
</evidence>
<evidence type="ECO:0000256" key="13">
    <source>
        <dbReference type="SAM" id="Phobius"/>
    </source>
</evidence>
<dbReference type="CDD" id="cd00103">
    <property type="entry name" value="IRF"/>
    <property type="match status" value="1"/>
</dbReference>
<dbReference type="InterPro" id="IPR036388">
    <property type="entry name" value="WH-like_DNA-bd_sf"/>
</dbReference>
<evidence type="ECO:0000256" key="6">
    <source>
        <dbReference type="ARBA" id="ARBA00023015"/>
    </source>
</evidence>
<keyword evidence="4" id="KW-0963">Cytoplasm</keyword>
<organism evidence="17 18">
    <name type="scientific">Mugilogobius chulae</name>
    <name type="common">yellowstripe goby</name>
    <dbReference type="NCBI Taxonomy" id="88201"/>
    <lineage>
        <taxon>Eukaryota</taxon>
        <taxon>Metazoa</taxon>
        <taxon>Chordata</taxon>
        <taxon>Craniata</taxon>
        <taxon>Vertebrata</taxon>
        <taxon>Euteleostomi</taxon>
        <taxon>Actinopterygii</taxon>
        <taxon>Neopterygii</taxon>
        <taxon>Teleostei</taxon>
        <taxon>Neoteleostei</taxon>
        <taxon>Acanthomorphata</taxon>
        <taxon>Gobiaria</taxon>
        <taxon>Gobiiformes</taxon>
        <taxon>Gobioidei</taxon>
        <taxon>Gobiidae</taxon>
        <taxon>Gobionellinae</taxon>
        <taxon>Mugilogobius</taxon>
    </lineage>
</organism>
<feature type="domain" description="IRF tryptophan pentad repeat" evidence="16">
    <location>
        <begin position="582"/>
        <end position="690"/>
    </location>
</feature>
<dbReference type="Gene3D" id="1.10.10.10">
    <property type="entry name" value="Winged helix-like DNA-binding domain superfamily/Winged helix DNA-binding domain"/>
    <property type="match status" value="1"/>
</dbReference>
<comment type="caution">
    <text evidence="17">The sequence shown here is derived from an EMBL/GenBank/DDBJ whole genome shotgun (WGS) entry which is preliminary data.</text>
</comment>
<dbReference type="SMART" id="SM00112">
    <property type="entry name" value="CA"/>
    <property type="match status" value="3"/>
</dbReference>
<evidence type="ECO:0000313" key="18">
    <source>
        <dbReference type="Proteomes" id="UP001460270"/>
    </source>
</evidence>
<dbReference type="Gene3D" id="2.60.200.10">
    <property type="match status" value="1"/>
</dbReference>
<dbReference type="SUPFAM" id="SSF46785">
    <property type="entry name" value="Winged helix' DNA-binding domain"/>
    <property type="match status" value="1"/>
</dbReference>
<feature type="transmembrane region" description="Helical" evidence="13">
    <location>
        <begin position="481"/>
        <end position="502"/>
    </location>
</feature>
<dbReference type="GO" id="GO:0002376">
    <property type="term" value="P:immune system process"/>
    <property type="evidence" value="ECO:0007669"/>
    <property type="project" value="TreeGrafter"/>
</dbReference>
<dbReference type="Proteomes" id="UP001460270">
    <property type="component" value="Unassembled WGS sequence"/>
</dbReference>
<keyword evidence="13" id="KW-1133">Transmembrane helix</keyword>
<evidence type="ECO:0000256" key="11">
    <source>
        <dbReference type="PROSITE-ProRule" id="PRU00043"/>
    </source>
</evidence>
<dbReference type="InterPro" id="IPR001346">
    <property type="entry name" value="Interferon_reg_fact_DNA-bd_dom"/>
</dbReference>
<accession>A0AAW0NHB0</accession>
<dbReference type="EMBL" id="JBBPFD010000015">
    <property type="protein sequence ID" value="KAK7896712.1"/>
    <property type="molecule type" value="Genomic_DNA"/>
</dbReference>
<feature type="compositionally biased region" description="Basic and acidic residues" evidence="12">
    <location>
        <begin position="513"/>
        <end position="524"/>
    </location>
</feature>
<proteinExistence type="predicted"/>
<dbReference type="InterPro" id="IPR002126">
    <property type="entry name" value="Cadherin-like_dom"/>
</dbReference>
<sequence>MLSRFVLLLQVTLVSQTVVGSPCEAGADIFAAITENSPMGEFIANTNLTAEPGSNGLRLCLEGPHVHWMFLDGPTLRLNTSHSRVLDREVQGSLLKAQLICNDEVVQRHYRIQIHILNENDNKPEFSQESTNTITISELAAVNTIVFTVKATDADGDMITYNIDTTTVDSSYFRIDQPNSGNVVLDKPLDYETQTSLKLLIWAMEVNTTEMFKTSADVIISIQDGDDQYPHFLPCVLLSADLPVCTNPSYSTNITDKQKDLELEFFPGPIKAEDGDRGLDTPLKYSILSGSDWDRFVINNSTGHITLTRAVEDQRHTPFFRLSIMASQLDDPLKYSIASVFVRVLVENMFPPVFNQSTYRGFVVQSVSPAAIVSTYGNQVLLIQVSDLDFPDGLNPNIQYSLNSASVTEGLYHITQGGVLIARSDRLQAFDRHVVQVIARDEESGEEVSASVDIEVLQRGQAIPHGTFSEEQFVRDMESHLAGLVSVSILLVLLTAALFLLLRLIRRKHSRQTLEREAEARRQPTEVTSRPVSCEPARSYSLHGHDGFYTRKQVNLSGEAPCLAGPSFSRSMSVPMVPQPRRVRLKPWLLAQVSSGRYPGLQWLNADRRLFQIPWKHATRHLPTSEEENTIFKAWALETGKYQEGVDEPDPAKWKANLRCALNKSREFQLKYDGTKETPVQPFKIYEVCDTLGCADAGDDDEEEEMPNLMELSINPRLSDPQPYNPFTACTEVNSFSLSSNETLPQIIPMPLLPETMHHNPPVSCNLPPEDFQASGHIVDQGSFVGLQDLNSLPGSSVMETNAVGVVHTENDSQTQNCKYDLLSSVPLTDLDLKFLYRGRTAGSLTVSNSQGCRLYSGHLEPTPEQVDLFGPVDLYQVLFPGTEQIQNQKQRFYTAALLDVMDRGLILEIWQQDIYAIRLCQCKVFWSGPGVPERAVPNPMEREKKIKVFSLNDFLQGLIMFQKGEAENPPPFEITFCFGEDWPDRKPKEKKLIIVQVVPVVARILTEMFSGELSWSTDSIRLQISNPDVKDQTVQQFKELQKLLQSQHSHGPWAPAAGL</sequence>
<feature type="chain" id="PRO_5043642825" description="Interferon regulatory factor 5" evidence="14">
    <location>
        <begin position="21"/>
        <end position="1060"/>
    </location>
</feature>
<protein>
    <recommendedName>
        <fullName evidence="19">Interferon regulatory factor 5</fullName>
    </recommendedName>
</protein>
<evidence type="ECO:0000256" key="12">
    <source>
        <dbReference type="SAM" id="MobiDB-lite"/>
    </source>
</evidence>
<evidence type="ECO:0000256" key="8">
    <source>
        <dbReference type="ARBA" id="ARBA00023136"/>
    </source>
</evidence>
<dbReference type="Pfam" id="PF10401">
    <property type="entry name" value="IRF-3"/>
    <property type="match status" value="1"/>
</dbReference>
<evidence type="ECO:0000256" key="9">
    <source>
        <dbReference type="ARBA" id="ARBA00023163"/>
    </source>
</evidence>
<feature type="signal peptide" evidence="14">
    <location>
        <begin position="1"/>
        <end position="20"/>
    </location>
</feature>
<keyword evidence="11" id="KW-0106">Calcium</keyword>
<keyword evidence="7" id="KW-0238">DNA-binding</keyword>
<dbReference type="PROSITE" id="PS00601">
    <property type="entry name" value="IRF_1"/>
    <property type="match status" value="1"/>
</dbReference>
<dbReference type="Pfam" id="PF00605">
    <property type="entry name" value="IRF"/>
    <property type="match status" value="1"/>
</dbReference>
<dbReference type="SMART" id="SM00348">
    <property type="entry name" value="IRF"/>
    <property type="match status" value="1"/>
</dbReference>
<evidence type="ECO:0000313" key="17">
    <source>
        <dbReference type="EMBL" id="KAK7896712.1"/>
    </source>
</evidence>
<dbReference type="PROSITE" id="PS50268">
    <property type="entry name" value="CADHERIN_2"/>
    <property type="match status" value="4"/>
</dbReference>
<dbReference type="InterPro" id="IPR015919">
    <property type="entry name" value="Cadherin-like_sf"/>
</dbReference>
<evidence type="ECO:0000256" key="2">
    <source>
        <dbReference type="ARBA" id="ARBA00004370"/>
    </source>
</evidence>
<evidence type="ECO:0000259" key="15">
    <source>
        <dbReference type="PROSITE" id="PS50268"/>
    </source>
</evidence>
<keyword evidence="8 13" id="KW-0472">Membrane</keyword>
<dbReference type="InterPro" id="IPR017855">
    <property type="entry name" value="SMAD-like_dom_sf"/>
</dbReference>
<evidence type="ECO:0000256" key="1">
    <source>
        <dbReference type="ARBA" id="ARBA00004123"/>
    </source>
</evidence>
<dbReference type="CDD" id="cd11304">
    <property type="entry name" value="Cadherin_repeat"/>
    <property type="match status" value="3"/>
</dbReference>
<evidence type="ECO:0000256" key="3">
    <source>
        <dbReference type="ARBA" id="ARBA00004496"/>
    </source>
</evidence>
<dbReference type="GO" id="GO:0005737">
    <property type="term" value="C:cytoplasm"/>
    <property type="evidence" value="ECO:0007669"/>
    <property type="project" value="UniProtKB-SubCell"/>
</dbReference>
<dbReference type="PANTHER" id="PTHR11949:SF10">
    <property type="entry name" value="INTERFERON REGULATORY FACTOR 5"/>
    <property type="match status" value="1"/>
</dbReference>
<evidence type="ECO:0000256" key="5">
    <source>
        <dbReference type="ARBA" id="ARBA00022843"/>
    </source>
</evidence>
<dbReference type="FunFam" id="2.60.200.10:FF:000003">
    <property type="entry name" value="Interferon regulatory factor 5"/>
    <property type="match status" value="1"/>
</dbReference>
<gene>
    <name evidence="17" type="ORF">WMY93_022037</name>
</gene>
<dbReference type="GO" id="GO:0005509">
    <property type="term" value="F:calcium ion binding"/>
    <property type="evidence" value="ECO:0007669"/>
    <property type="project" value="UniProtKB-UniRule"/>
</dbReference>
<dbReference type="InterPro" id="IPR036390">
    <property type="entry name" value="WH_DNA-bd_sf"/>
</dbReference>
<dbReference type="SMART" id="SM01243">
    <property type="entry name" value="IRF-3"/>
    <property type="match status" value="1"/>
</dbReference>
<evidence type="ECO:0000259" key="16">
    <source>
        <dbReference type="PROSITE" id="PS51507"/>
    </source>
</evidence>
<dbReference type="GO" id="GO:0000978">
    <property type="term" value="F:RNA polymerase II cis-regulatory region sequence-specific DNA binding"/>
    <property type="evidence" value="ECO:0007669"/>
    <property type="project" value="TreeGrafter"/>
</dbReference>
<dbReference type="GO" id="GO:0005634">
    <property type="term" value="C:nucleus"/>
    <property type="evidence" value="ECO:0007669"/>
    <property type="project" value="UniProtKB-SubCell"/>
</dbReference>
<feature type="domain" description="Cadherin" evidence="15">
    <location>
        <begin position="355"/>
        <end position="466"/>
    </location>
</feature>
<dbReference type="FunFam" id="1.10.10.10:FF:000093">
    <property type="entry name" value="Putative interferon regulatory factor 6"/>
    <property type="match status" value="1"/>
</dbReference>
<evidence type="ECO:0000256" key="7">
    <source>
        <dbReference type="ARBA" id="ARBA00023125"/>
    </source>
</evidence>
<dbReference type="SUPFAM" id="SSF49313">
    <property type="entry name" value="Cadherin-like"/>
    <property type="match status" value="3"/>
</dbReference>
<reference evidence="18" key="1">
    <citation type="submission" date="2024-04" db="EMBL/GenBank/DDBJ databases">
        <title>Salinicola lusitanus LLJ914,a marine bacterium isolated from the Okinawa Trough.</title>
        <authorList>
            <person name="Li J."/>
        </authorList>
    </citation>
    <scope>NUCLEOTIDE SEQUENCE [LARGE SCALE GENOMIC DNA]</scope>
</reference>
<keyword evidence="6" id="KW-0805">Transcription regulation</keyword>
<feature type="domain" description="Cadherin" evidence="15">
    <location>
        <begin position="33"/>
        <end position="126"/>
    </location>
</feature>
<dbReference type="Gene3D" id="2.60.40.60">
    <property type="entry name" value="Cadherins"/>
    <property type="match status" value="3"/>
</dbReference>
<keyword evidence="13" id="KW-0812">Transmembrane</keyword>
<dbReference type="GO" id="GO:0000981">
    <property type="term" value="F:DNA-binding transcription factor activity, RNA polymerase II-specific"/>
    <property type="evidence" value="ECO:0007669"/>
    <property type="project" value="TreeGrafter"/>
</dbReference>
<keyword evidence="9" id="KW-0804">Transcription</keyword>
<dbReference type="InterPro" id="IPR019471">
    <property type="entry name" value="Interferon_reg_factor-3"/>
</dbReference>
<evidence type="ECO:0008006" key="19">
    <source>
        <dbReference type="Google" id="ProtNLM"/>
    </source>
</evidence>
<feature type="domain" description="Cadherin" evidence="15">
    <location>
        <begin position="246"/>
        <end position="354"/>
    </location>
</feature>
<evidence type="ECO:0000256" key="10">
    <source>
        <dbReference type="ARBA" id="ARBA00023242"/>
    </source>
</evidence>
<dbReference type="Pfam" id="PF00028">
    <property type="entry name" value="Cadherin"/>
    <property type="match status" value="1"/>
</dbReference>
<feature type="region of interest" description="Disordered" evidence="12">
    <location>
        <begin position="513"/>
        <end position="536"/>
    </location>
</feature>
<keyword evidence="18" id="KW-1185">Reference proteome</keyword>
<dbReference type="PROSITE" id="PS51507">
    <property type="entry name" value="IRF_2"/>
    <property type="match status" value="1"/>
</dbReference>
<dbReference type="SUPFAM" id="SSF49879">
    <property type="entry name" value="SMAD/FHA domain"/>
    <property type="match status" value="1"/>
</dbReference>
<dbReference type="GO" id="GO:0016020">
    <property type="term" value="C:membrane"/>
    <property type="evidence" value="ECO:0007669"/>
    <property type="project" value="UniProtKB-SubCell"/>
</dbReference>